<dbReference type="SMART" id="SM00283">
    <property type="entry name" value="MA"/>
    <property type="match status" value="1"/>
</dbReference>
<dbReference type="EMBL" id="JAELXS010000001">
    <property type="protein sequence ID" value="MBJ6120788.1"/>
    <property type="molecule type" value="Genomic_DNA"/>
</dbReference>
<feature type="transmembrane region" description="Helical" evidence="5">
    <location>
        <begin position="156"/>
        <end position="178"/>
    </location>
</feature>
<evidence type="ECO:0000256" key="5">
    <source>
        <dbReference type="SAM" id="Phobius"/>
    </source>
</evidence>
<gene>
    <name evidence="7" type="ORF">JAO74_03165</name>
</gene>
<organism evidence="7 8">
    <name type="scientific">Sphingomonas mollis</name>
    <dbReference type="NCBI Taxonomy" id="2795726"/>
    <lineage>
        <taxon>Bacteria</taxon>
        <taxon>Pseudomonadati</taxon>
        <taxon>Pseudomonadota</taxon>
        <taxon>Alphaproteobacteria</taxon>
        <taxon>Sphingomonadales</taxon>
        <taxon>Sphingomonadaceae</taxon>
        <taxon>Sphingomonas</taxon>
    </lineage>
</organism>
<evidence type="ECO:0000256" key="1">
    <source>
        <dbReference type="ARBA" id="ARBA00023224"/>
    </source>
</evidence>
<comment type="caution">
    <text evidence="7">The sequence shown here is derived from an EMBL/GenBank/DDBJ whole genome shotgun (WGS) entry which is preliminary data.</text>
</comment>
<dbReference type="PANTHER" id="PTHR32089">
    <property type="entry name" value="METHYL-ACCEPTING CHEMOTAXIS PROTEIN MCPB"/>
    <property type="match status" value="1"/>
</dbReference>
<feature type="domain" description="Methyl-accepting transducer" evidence="6">
    <location>
        <begin position="272"/>
        <end position="501"/>
    </location>
</feature>
<evidence type="ECO:0000256" key="2">
    <source>
        <dbReference type="ARBA" id="ARBA00029447"/>
    </source>
</evidence>
<sequence>MAIGVERDIAAPSTLNALDRLRRRGVQAWALIGWISFALLLIGNAALGESVTAPLVIVGALINIGPTFMAVRGRYDAEARTLMGSLAAVIPAMLVFLLNGHPWQMDAHMYFFVGMAALVVLADWRPILLATVLTAIHHLSLEWLAPEWVFTGSGNLGRVLFHVVAVGLQFGALTVLSVQLERLFLSQEEALRNARDLTDVAEEQERRTKDALRQAHAAEAEAATERSRRQEQAARAAAERRGELVSLANEFDRSVTSVVKTIAQATRQLENTAVKLEDVSSAATQEAVEVASGATRAASEIAQVAASIRILSGSIRTIAVTAGRQSELTVWASTEAERSVQTVAMLEEHAVEIEGFLDDIRDIASKTNLLALNATIEAARAGDAGRGFAVVAGEVKSLSADTKRASDRIRTLIVGIRDGVADTGQKLRSVNDAIGKVSAAASGIAVTVGEQRSSAEEIDTGADRAVGTADDIESRIAGVATTIGAASSLSASVRSSAGDLAISAQDLRASTDLFVSFLQAEETFAA</sequence>
<evidence type="ECO:0000256" key="4">
    <source>
        <dbReference type="SAM" id="Coils"/>
    </source>
</evidence>
<protein>
    <submittedName>
        <fullName evidence="7">Chemotaxis protein</fullName>
    </submittedName>
</protein>
<keyword evidence="5" id="KW-0812">Transmembrane</keyword>
<dbReference type="PROSITE" id="PS50111">
    <property type="entry name" value="CHEMOTAXIS_TRANSDUC_2"/>
    <property type="match status" value="1"/>
</dbReference>
<dbReference type="Pfam" id="PF00015">
    <property type="entry name" value="MCPsignal"/>
    <property type="match status" value="1"/>
</dbReference>
<dbReference type="Proteomes" id="UP000640426">
    <property type="component" value="Unassembled WGS sequence"/>
</dbReference>
<feature type="transmembrane region" description="Helical" evidence="5">
    <location>
        <begin position="53"/>
        <end position="71"/>
    </location>
</feature>
<evidence type="ECO:0000259" key="6">
    <source>
        <dbReference type="PROSITE" id="PS50111"/>
    </source>
</evidence>
<evidence type="ECO:0000313" key="8">
    <source>
        <dbReference type="Proteomes" id="UP000640426"/>
    </source>
</evidence>
<keyword evidence="5" id="KW-0472">Membrane</keyword>
<reference evidence="8" key="1">
    <citation type="submission" date="2020-12" db="EMBL/GenBank/DDBJ databases">
        <title>Hymenobacter sp.</title>
        <authorList>
            <person name="Kim M.K."/>
        </authorList>
    </citation>
    <scope>NUCLEOTIDE SEQUENCE [LARGE SCALE GENOMIC DNA]</scope>
    <source>
        <strain evidence="8">BT553</strain>
    </source>
</reference>
<name>A0ABS0XL81_9SPHN</name>
<keyword evidence="4" id="KW-0175">Coiled coil</keyword>
<dbReference type="PANTHER" id="PTHR32089:SF112">
    <property type="entry name" value="LYSOZYME-LIKE PROTEIN-RELATED"/>
    <property type="match status" value="1"/>
</dbReference>
<dbReference type="InterPro" id="IPR004089">
    <property type="entry name" value="MCPsignal_dom"/>
</dbReference>
<proteinExistence type="inferred from homology"/>
<keyword evidence="1 3" id="KW-0807">Transducer</keyword>
<evidence type="ECO:0000313" key="7">
    <source>
        <dbReference type="EMBL" id="MBJ6120788.1"/>
    </source>
</evidence>
<keyword evidence="8" id="KW-1185">Reference proteome</keyword>
<dbReference type="Gene3D" id="1.10.287.950">
    <property type="entry name" value="Methyl-accepting chemotaxis protein"/>
    <property type="match status" value="1"/>
</dbReference>
<feature type="transmembrane region" description="Helical" evidence="5">
    <location>
        <begin position="109"/>
        <end position="136"/>
    </location>
</feature>
<feature type="transmembrane region" description="Helical" evidence="5">
    <location>
        <begin position="83"/>
        <end position="103"/>
    </location>
</feature>
<keyword evidence="5" id="KW-1133">Transmembrane helix</keyword>
<comment type="similarity">
    <text evidence="2">Belongs to the methyl-accepting chemotaxis (MCP) protein family.</text>
</comment>
<dbReference type="SUPFAM" id="SSF58104">
    <property type="entry name" value="Methyl-accepting chemotaxis protein (MCP) signaling domain"/>
    <property type="match status" value="1"/>
</dbReference>
<feature type="coiled-coil region" evidence="4">
    <location>
        <begin position="187"/>
        <end position="282"/>
    </location>
</feature>
<feature type="transmembrane region" description="Helical" evidence="5">
    <location>
        <begin position="28"/>
        <end position="47"/>
    </location>
</feature>
<accession>A0ABS0XL81</accession>
<dbReference type="PRINTS" id="PR00260">
    <property type="entry name" value="CHEMTRNSDUCR"/>
</dbReference>
<evidence type="ECO:0000256" key="3">
    <source>
        <dbReference type="PROSITE-ProRule" id="PRU00284"/>
    </source>
</evidence>
<dbReference type="InterPro" id="IPR004090">
    <property type="entry name" value="Chemotax_Me-accpt_rcpt"/>
</dbReference>